<dbReference type="EMBL" id="SNRW01013594">
    <property type="protein sequence ID" value="KAA6372447.1"/>
    <property type="molecule type" value="Genomic_DNA"/>
</dbReference>
<organism evidence="1 2">
    <name type="scientific">Streblomastix strix</name>
    <dbReference type="NCBI Taxonomy" id="222440"/>
    <lineage>
        <taxon>Eukaryota</taxon>
        <taxon>Metamonada</taxon>
        <taxon>Preaxostyla</taxon>
        <taxon>Oxymonadida</taxon>
        <taxon>Streblomastigidae</taxon>
        <taxon>Streblomastix</taxon>
    </lineage>
</organism>
<evidence type="ECO:0000313" key="2">
    <source>
        <dbReference type="Proteomes" id="UP000324800"/>
    </source>
</evidence>
<dbReference type="Proteomes" id="UP000324800">
    <property type="component" value="Unassembled WGS sequence"/>
</dbReference>
<reference evidence="1 2" key="1">
    <citation type="submission" date="2019-03" db="EMBL/GenBank/DDBJ databases">
        <title>Single cell metagenomics reveals metabolic interactions within the superorganism composed of flagellate Streblomastix strix and complex community of Bacteroidetes bacteria on its surface.</title>
        <authorList>
            <person name="Treitli S.C."/>
            <person name="Kolisko M."/>
            <person name="Husnik F."/>
            <person name="Keeling P."/>
            <person name="Hampl V."/>
        </authorList>
    </citation>
    <scope>NUCLEOTIDE SEQUENCE [LARGE SCALE GENOMIC DNA]</scope>
    <source>
        <strain evidence="1">ST1C</strain>
    </source>
</reference>
<proteinExistence type="predicted"/>
<protein>
    <submittedName>
        <fullName evidence="1">Uncharacterized protein</fullName>
    </submittedName>
</protein>
<evidence type="ECO:0000313" key="1">
    <source>
        <dbReference type="EMBL" id="KAA6372447.1"/>
    </source>
</evidence>
<sequence length="118" mass="13447">MYILDSDRQSYLYNPNVDAVKLADMLSFDDTNEKYDQDLAFAYSGLGLIRIYEPTANNFITSVEQHAVGGGYSLKIRYNYQKQITLVNGDFVVSDEDLINVQQLTMQQISNSINTLPY</sequence>
<accession>A0A5J4UPX6</accession>
<gene>
    <name evidence="1" type="ORF">EZS28_032026</name>
</gene>
<name>A0A5J4UPX6_9EUKA</name>
<comment type="caution">
    <text evidence="1">The sequence shown here is derived from an EMBL/GenBank/DDBJ whole genome shotgun (WGS) entry which is preliminary data.</text>
</comment>
<dbReference type="AlphaFoldDB" id="A0A5J4UPX6"/>